<feature type="compositionally biased region" description="Basic and acidic residues" evidence="5">
    <location>
        <begin position="23"/>
        <end position="40"/>
    </location>
</feature>
<evidence type="ECO:0000256" key="1">
    <source>
        <dbReference type="ARBA" id="ARBA00004141"/>
    </source>
</evidence>
<dbReference type="InterPro" id="IPR020846">
    <property type="entry name" value="MFS_dom"/>
</dbReference>
<evidence type="ECO:0000256" key="6">
    <source>
        <dbReference type="SAM" id="Phobius"/>
    </source>
</evidence>
<dbReference type="PROSITE" id="PS50850">
    <property type="entry name" value="MFS"/>
    <property type="match status" value="1"/>
</dbReference>
<feature type="transmembrane region" description="Helical" evidence="6">
    <location>
        <begin position="99"/>
        <end position="122"/>
    </location>
</feature>
<evidence type="ECO:0000313" key="8">
    <source>
        <dbReference type="EMBL" id="CRG83332.1"/>
    </source>
</evidence>
<reference evidence="8 9" key="1">
    <citation type="submission" date="2015-04" db="EMBL/GenBank/DDBJ databases">
        <authorList>
            <person name="Syromyatnikov M.Y."/>
            <person name="Popov V.N."/>
        </authorList>
    </citation>
    <scope>NUCLEOTIDE SEQUENCE [LARGE SCALE GENOMIC DNA]</scope>
    <source>
        <strain evidence="8">WF-38-12</strain>
    </source>
</reference>
<dbReference type="Pfam" id="PF07690">
    <property type="entry name" value="MFS_1"/>
    <property type="match status" value="1"/>
</dbReference>
<dbReference type="InterPro" id="IPR036259">
    <property type="entry name" value="MFS_trans_sf"/>
</dbReference>
<dbReference type="PANTHER" id="PTHR23502:SF156">
    <property type="entry name" value="TRANSPORTER, PUTATIVE (AFU_ORTHOLOGUE AFUA_5G00420)-RELATED"/>
    <property type="match status" value="1"/>
</dbReference>
<evidence type="ECO:0000259" key="7">
    <source>
        <dbReference type="PROSITE" id="PS50850"/>
    </source>
</evidence>
<feature type="transmembrane region" description="Helical" evidence="6">
    <location>
        <begin position="337"/>
        <end position="359"/>
    </location>
</feature>
<dbReference type="SUPFAM" id="SSF103473">
    <property type="entry name" value="MFS general substrate transporter"/>
    <property type="match status" value="1"/>
</dbReference>
<dbReference type="EMBL" id="CVMT01000001">
    <property type="protein sequence ID" value="CRG83332.1"/>
    <property type="molecule type" value="Genomic_DNA"/>
</dbReference>
<accession>A0A0U1LKN2</accession>
<comment type="subcellular location">
    <subcellularLocation>
        <location evidence="1">Membrane</location>
        <topology evidence="1">Multi-pass membrane protein</topology>
    </subcellularLocation>
</comment>
<dbReference type="Proteomes" id="UP000054383">
    <property type="component" value="Unassembled WGS sequence"/>
</dbReference>
<dbReference type="STRING" id="28573.A0A0U1LKN2"/>
<organism evidence="8 9">
    <name type="scientific">Talaromyces islandicus</name>
    <name type="common">Penicillium islandicum</name>
    <dbReference type="NCBI Taxonomy" id="28573"/>
    <lineage>
        <taxon>Eukaryota</taxon>
        <taxon>Fungi</taxon>
        <taxon>Dikarya</taxon>
        <taxon>Ascomycota</taxon>
        <taxon>Pezizomycotina</taxon>
        <taxon>Eurotiomycetes</taxon>
        <taxon>Eurotiomycetidae</taxon>
        <taxon>Eurotiales</taxon>
        <taxon>Trichocomaceae</taxon>
        <taxon>Talaromyces</taxon>
        <taxon>Talaromyces sect. Islandici</taxon>
    </lineage>
</organism>
<keyword evidence="4 6" id="KW-0472">Membrane</keyword>
<feature type="domain" description="Major facilitator superfamily (MFS) profile" evidence="7">
    <location>
        <begin position="69"/>
        <end position="509"/>
    </location>
</feature>
<dbReference type="InterPro" id="IPR011701">
    <property type="entry name" value="MFS"/>
</dbReference>
<feature type="transmembrane region" description="Helical" evidence="6">
    <location>
        <begin position="285"/>
        <end position="317"/>
    </location>
</feature>
<dbReference type="OMA" id="NFITASH"/>
<dbReference type="GO" id="GO:0005886">
    <property type="term" value="C:plasma membrane"/>
    <property type="evidence" value="ECO:0007669"/>
    <property type="project" value="TreeGrafter"/>
</dbReference>
<keyword evidence="9" id="KW-1185">Reference proteome</keyword>
<dbReference type="Gene3D" id="1.20.1250.20">
    <property type="entry name" value="MFS general substrate transporter like domains"/>
    <property type="match status" value="1"/>
</dbReference>
<dbReference type="CDD" id="cd17323">
    <property type="entry name" value="MFS_Tpo1_MDR_like"/>
    <property type="match status" value="1"/>
</dbReference>
<dbReference type="FunFam" id="1.20.1250.20:FF:000011">
    <property type="entry name" value="MFS multidrug transporter, putative"/>
    <property type="match status" value="1"/>
</dbReference>
<feature type="transmembrane region" description="Helical" evidence="6">
    <location>
        <begin position="405"/>
        <end position="426"/>
    </location>
</feature>
<feature type="transmembrane region" description="Helical" evidence="6">
    <location>
        <begin position="164"/>
        <end position="185"/>
    </location>
</feature>
<sequence length="509" mass="55625">MASSTSVDAVSDSSTTPVPSSHGLDRDPEKDFPKEPKPTPEADSNIVRWTGPDDRGNPQNWTFRRKAGVTAIWVYACFATAIGSSIFSSGSQKISAEYHVSSTVVTLGVSLFMIGYCVGPPIWGPLSEHFGRRWPAVIGMSLFTVFCIPAAVGQNMATILVSRFFQGTFGAAPLALIGGALVDIWNPTQRSVALTCCVGTLFWSPSLAPVIGDFVTENVGWRWTQWISCIMGGVCALLLLFALPESYAPLLLRQRAARLRKDGIPDARSQFDGNAMTISDIARIYLLRAFVLLATEPILIAVTIYQAFIYGMLYLFYVAYPIVFEEIRHWRLGISSLPFLGIVAGILCGCAVVIAHTLITAEPPKMDADGKPIIIPEKRLPIMIIGSILVPIGLFIFAWTSNPDIHWIGMAIGGFPIGMGMYMIFLQCFNYIIDVYMTIANSAIAGNTMVRSGFAAGFPLFGPAMFHRLGVEWATSLLAFLSLAMIPIPVLFWKYGAQIRAWSKHQIST</sequence>
<evidence type="ECO:0000256" key="4">
    <source>
        <dbReference type="ARBA" id="ARBA00023136"/>
    </source>
</evidence>
<feature type="transmembrane region" description="Helical" evidence="6">
    <location>
        <begin position="134"/>
        <end position="152"/>
    </location>
</feature>
<name>A0A0U1LKN2_TALIS</name>
<evidence type="ECO:0000256" key="5">
    <source>
        <dbReference type="SAM" id="MobiDB-lite"/>
    </source>
</evidence>
<feature type="transmembrane region" description="Helical" evidence="6">
    <location>
        <begin position="380"/>
        <end position="399"/>
    </location>
</feature>
<keyword evidence="3 6" id="KW-1133">Transmembrane helix</keyword>
<feature type="transmembrane region" description="Helical" evidence="6">
    <location>
        <begin position="67"/>
        <end position="87"/>
    </location>
</feature>
<feature type="region of interest" description="Disordered" evidence="5">
    <location>
        <begin position="1"/>
        <end position="60"/>
    </location>
</feature>
<feature type="transmembrane region" description="Helical" evidence="6">
    <location>
        <begin position="438"/>
        <end position="461"/>
    </location>
</feature>
<feature type="transmembrane region" description="Helical" evidence="6">
    <location>
        <begin position="473"/>
        <end position="493"/>
    </location>
</feature>
<dbReference type="GO" id="GO:0022857">
    <property type="term" value="F:transmembrane transporter activity"/>
    <property type="evidence" value="ECO:0007669"/>
    <property type="project" value="InterPro"/>
</dbReference>
<keyword evidence="2 6" id="KW-0812">Transmembrane</keyword>
<evidence type="ECO:0000256" key="3">
    <source>
        <dbReference type="ARBA" id="ARBA00022989"/>
    </source>
</evidence>
<proteinExistence type="predicted"/>
<evidence type="ECO:0000313" key="9">
    <source>
        <dbReference type="Proteomes" id="UP000054383"/>
    </source>
</evidence>
<protein>
    <submittedName>
        <fullName evidence="8">Putative transporter C36,01c</fullName>
    </submittedName>
</protein>
<dbReference type="AlphaFoldDB" id="A0A0U1LKN2"/>
<gene>
    <name evidence="8" type="ORF">PISL3812_00683</name>
</gene>
<evidence type="ECO:0000256" key="2">
    <source>
        <dbReference type="ARBA" id="ARBA00022692"/>
    </source>
</evidence>
<dbReference type="OrthoDB" id="446368at2759"/>
<dbReference type="PANTHER" id="PTHR23502">
    <property type="entry name" value="MAJOR FACILITATOR SUPERFAMILY"/>
    <property type="match status" value="1"/>
</dbReference>
<feature type="compositionally biased region" description="Low complexity" evidence="5">
    <location>
        <begin position="1"/>
        <end position="21"/>
    </location>
</feature>
<feature type="transmembrane region" description="Helical" evidence="6">
    <location>
        <begin position="223"/>
        <end position="243"/>
    </location>
</feature>